<dbReference type="PANTHER" id="PTHR33286:SF1">
    <property type="entry name" value="OS01G0800600 PROTEIN"/>
    <property type="match status" value="1"/>
</dbReference>
<reference evidence="5" key="1">
    <citation type="journal article" date="2019" name="Nat. Commun.">
        <title>The genome of broomcorn millet.</title>
        <authorList>
            <person name="Zou C."/>
            <person name="Miki D."/>
            <person name="Li D."/>
            <person name="Tang Q."/>
            <person name="Xiao L."/>
            <person name="Rajput S."/>
            <person name="Deng P."/>
            <person name="Jia W."/>
            <person name="Huang R."/>
            <person name="Zhang M."/>
            <person name="Sun Y."/>
            <person name="Hu J."/>
            <person name="Fu X."/>
            <person name="Schnable P.S."/>
            <person name="Li F."/>
            <person name="Zhang H."/>
            <person name="Feng B."/>
            <person name="Zhu X."/>
            <person name="Liu R."/>
            <person name="Schnable J.C."/>
            <person name="Zhu J.-K."/>
            <person name="Zhang H."/>
        </authorList>
    </citation>
    <scope>NUCLEOTIDE SEQUENCE [LARGE SCALE GENOMIC DNA]</scope>
</reference>
<name>A0A3L6R298_PANMI</name>
<evidence type="ECO:0000259" key="3">
    <source>
        <dbReference type="Pfam" id="PF12937"/>
    </source>
</evidence>
<keyword evidence="2" id="KW-0732">Signal</keyword>
<evidence type="ECO:0000313" key="5">
    <source>
        <dbReference type="Proteomes" id="UP000275267"/>
    </source>
</evidence>
<comment type="caution">
    <text evidence="4">The sequence shown here is derived from an EMBL/GenBank/DDBJ whole genome shotgun (WGS) entry which is preliminary data.</text>
</comment>
<protein>
    <recommendedName>
        <fullName evidence="3">F-box domain-containing protein</fullName>
    </recommendedName>
</protein>
<dbReference type="Pfam" id="PF12937">
    <property type="entry name" value="F-box-like"/>
    <property type="match status" value="1"/>
</dbReference>
<keyword evidence="5" id="KW-1185">Reference proteome</keyword>
<feature type="signal peptide" evidence="2">
    <location>
        <begin position="1"/>
        <end position="21"/>
    </location>
</feature>
<dbReference type="OrthoDB" id="1905685at2759"/>
<sequence length="541" mass="57555">MAGNLGSFWVVLAFTAVATTATVRETPAATGTEATSCNSDLFSLIPRCILRTTRRRSRHMRAVFDAYREVDVPCLCSKVDKGIEEIISMAKVVFVAGYCKRPFAPGAKCGMIAPNGSVPTNEHGCWMKSRARPVWKLAWHRGSPSRHAPFDGVSSRDTRRATAILPDHVCATRAHAPPSPAFSHRDLFLPRNLCRTSTSVRATGDISARHPPADAHGSICANPGHDTREQAASGREPGTNLLAAEMRRAGEATAVPAARRAPPPPPPPPWEALPLVAPFLDAASLAAASCVSTSWHAAFAADYLWARLCAQHYPSALGLLRHLPDTDGCSSGRQQRSSTHCRLFALFRSASIRCRALPAPRLALADVAFAVDVSTAGGESIVSFAVPAAEAGGVKNAAGLFLFGIDLSDRNAAIGPGEWRIRWTAVRTGNRWDGGAPVAVLMMDTKVPAARAAGAVSFGGRGEAGVAARLPAPGCGGERLEAEVVVELAGEERLVEKVRLGVMCECRYVGADEGLRYLQHFLMCTPSSGDIVHGRIRAPMI</sequence>
<dbReference type="SUPFAM" id="SSF81383">
    <property type="entry name" value="F-box domain"/>
    <property type="match status" value="1"/>
</dbReference>
<dbReference type="Proteomes" id="UP000275267">
    <property type="component" value="Unassembled WGS sequence"/>
</dbReference>
<evidence type="ECO:0000256" key="1">
    <source>
        <dbReference type="SAM" id="MobiDB-lite"/>
    </source>
</evidence>
<dbReference type="Gene3D" id="1.20.1280.50">
    <property type="match status" value="1"/>
</dbReference>
<dbReference type="InterPro" id="IPR001810">
    <property type="entry name" value="F-box_dom"/>
</dbReference>
<feature type="region of interest" description="Disordered" evidence="1">
    <location>
        <begin position="209"/>
        <end position="235"/>
    </location>
</feature>
<evidence type="ECO:0000313" key="4">
    <source>
        <dbReference type="EMBL" id="RLM93240.1"/>
    </source>
</evidence>
<feature type="chain" id="PRO_5018122378" description="F-box domain-containing protein" evidence="2">
    <location>
        <begin position="22"/>
        <end position="541"/>
    </location>
</feature>
<accession>A0A3L6R298</accession>
<organism evidence="4 5">
    <name type="scientific">Panicum miliaceum</name>
    <name type="common">Proso millet</name>
    <name type="synonym">Broomcorn millet</name>
    <dbReference type="NCBI Taxonomy" id="4540"/>
    <lineage>
        <taxon>Eukaryota</taxon>
        <taxon>Viridiplantae</taxon>
        <taxon>Streptophyta</taxon>
        <taxon>Embryophyta</taxon>
        <taxon>Tracheophyta</taxon>
        <taxon>Spermatophyta</taxon>
        <taxon>Magnoliopsida</taxon>
        <taxon>Liliopsida</taxon>
        <taxon>Poales</taxon>
        <taxon>Poaceae</taxon>
        <taxon>PACMAD clade</taxon>
        <taxon>Panicoideae</taxon>
        <taxon>Panicodae</taxon>
        <taxon>Paniceae</taxon>
        <taxon>Panicinae</taxon>
        <taxon>Panicum</taxon>
        <taxon>Panicum sect. Panicum</taxon>
    </lineage>
</organism>
<dbReference type="AlphaFoldDB" id="A0A3L6R298"/>
<proteinExistence type="predicted"/>
<feature type="domain" description="F-box" evidence="3">
    <location>
        <begin position="271"/>
        <end position="310"/>
    </location>
</feature>
<dbReference type="InterPro" id="IPR036047">
    <property type="entry name" value="F-box-like_dom_sf"/>
</dbReference>
<dbReference type="STRING" id="4540.A0A3L6R298"/>
<dbReference type="EMBL" id="PQIB02000010">
    <property type="protein sequence ID" value="RLM93240.1"/>
    <property type="molecule type" value="Genomic_DNA"/>
</dbReference>
<dbReference type="PANTHER" id="PTHR33286">
    <property type="entry name" value="BIFUNCTIONAL INHIBITOR/LIPID-TRANSFER PROTEIN/SEED STORAGE 2S ALBUMIN SUPERFAMILY PROTEIN"/>
    <property type="match status" value="1"/>
</dbReference>
<gene>
    <name evidence="4" type="ORF">C2845_PM08G28410</name>
</gene>
<evidence type="ECO:0000256" key="2">
    <source>
        <dbReference type="SAM" id="SignalP"/>
    </source>
</evidence>